<dbReference type="InterPro" id="IPR039582">
    <property type="entry name" value="THTPA"/>
</dbReference>
<dbReference type="InterPro" id="IPR033469">
    <property type="entry name" value="CYTH-like_dom_sf"/>
</dbReference>
<feature type="domain" description="CYTH" evidence="1">
    <location>
        <begin position="1"/>
        <end position="169"/>
    </location>
</feature>
<dbReference type="InterPro" id="IPR023577">
    <property type="entry name" value="CYTH_domain"/>
</dbReference>
<evidence type="ECO:0000313" key="2">
    <source>
        <dbReference type="EMBL" id="KKR20794.1"/>
    </source>
</evidence>
<proteinExistence type="predicted"/>
<dbReference type="Gene3D" id="2.40.320.10">
    <property type="entry name" value="Hypothetical Protein Pfu-838710-001"/>
    <property type="match status" value="1"/>
</dbReference>
<dbReference type="PANTHER" id="PTHR14586">
    <property type="entry name" value="THIAMINE-TRIPHOSPHATASE"/>
    <property type="match status" value="1"/>
</dbReference>
<dbReference type="EMBL" id="LBXB01000002">
    <property type="protein sequence ID" value="KKR20794.1"/>
    <property type="molecule type" value="Genomic_DNA"/>
</dbReference>
<organism evidence="2 3">
    <name type="scientific">Candidatus Nomurabacteria bacterium GW2011_GWC2_39_41</name>
    <dbReference type="NCBI Taxonomy" id="1618754"/>
    <lineage>
        <taxon>Bacteria</taxon>
        <taxon>Candidatus Nomuraibacteriota</taxon>
    </lineage>
</organism>
<dbReference type="GO" id="GO:0000287">
    <property type="term" value="F:magnesium ion binding"/>
    <property type="evidence" value="ECO:0007669"/>
    <property type="project" value="TreeGrafter"/>
</dbReference>
<gene>
    <name evidence="2" type="ORF">UT51_C0002G0229</name>
</gene>
<comment type="caution">
    <text evidence="2">The sequence shown here is derived from an EMBL/GenBank/DDBJ whole genome shotgun (WGS) entry which is preliminary data.</text>
</comment>
<reference evidence="2 3" key="1">
    <citation type="journal article" date="2015" name="Nature">
        <title>rRNA introns, odd ribosomes, and small enigmatic genomes across a large radiation of phyla.</title>
        <authorList>
            <person name="Brown C.T."/>
            <person name="Hug L.A."/>
            <person name="Thomas B.C."/>
            <person name="Sharon I."/>
            <person name="Castelle C.J."/>
            <person name="Singh A."/>
            <person name="Wilkins M.J."/>
            <person name="Williams K.H."/>
            <person name="Banfield J.F."/>
        </authorList>
    </citation>
    <scope>NUCLEOTIDE SEQUENCE [LARGE SCALE GENOMIC DNA]</scope>
</reference>
<dbReference type="GO" id="GO:0050333">
    <property type="term" value="F:thiamine triphosphate phosphatase activity"/>
    <property type="evidence" value="ECO:0007669"/>
    <property type="project" value="InterPro"/>
</dbReference>
<accession>A0A837HWR0</accession>
<name>A0A837HWR0_9BACT</name>
<sequence>MIEVEKKFQPTEEQLKVLLEGAEFLGEKIVHDIYYDYSDYRLLKKDVRLRNRNNFFELKVGKSSGVSQEIEKREDIEKYFSTSNLGEFIQKNLVVIIDYQSKRQKYKKENFSIDLDEMNFGYKLCEIELLVEKEEQVKDAENKIIDFAQKYNFDFKRILSKRFEFLRKFKPEIYKELRK</sequence>
<dbReference type="AlphaFoldDB" id="A0A837HWR0"/>
<dbReference type="Pfam" id="PF01928">
    <property type="entry name" value="CYTH"/>
    <property type="match status" value="1"/>
</dbReference>
<dbReference type="Proteomes" id="UP000034656">
    <property type="component" value="Unassembled WGS sequence"/>
</dbReference>
<dbReference type="PROSITE" id="PS51707">
    <property type="entry name" value="CYTH"/>
    <property type="match status" value="1"/>
</dbReference>
<dbReference type="GO" id="GO:0042357">
    <property type="term" value="P:thiamine diphosphate metabolic process"/>
    <property type="evidence" value="ECO:0007669"/>
    <property type="project" value="TreeGrafter"/>
</dbReference>
<protein>
    <submittedName>
        <fullName evidence="2">Thiamine-triphosphatase</fullName>
    </submittedName>
</protein>
<dbReference type="PANTHER" id="PTHR14586:SF1">
    <property type="entry name" value="THIAMINE-TRIPHOSPHATASE"/>
    <property type="match status" value="1"/>
</dbReference>
<evidence type="ECO:0000313" key="3">
    <source>
        <dbReference type="Proteomes" id="UP000034656"/>
    </source>
</evidence>
<dbReference type="SUPFAM" id="SSF55154">
    <property type="entry name" value="CYTH-like phosphatases"/>
    <property type="match status" value="1"/>
</dbReference>
<evidence type="ECO:0000259" key="1">
    <source>
        <dbReference type="PROSITE" id="PS51707"/>
    </source>
</evidence>